<evidence type="ECO:0008006" key="4">
    <source>
        <dbReference type="Google" id="ProtNLM"/>
    </source>
</evidence>
<evidence type="ECO:0000256" key="1">
    <source>
        <dbReference type="SAM" id="Phobius"/>
    </source>
</evidence>
<reference evidence="2 3" key="1">
    <citation type="submission" date="2017-04" db="EMBL/GenBank/DDBJ databases">
        <title>Complete genome sequence of Flavobacterium kingsejong AJ004.</title>
        <authorList>
            <person name="Lee P.C."/>
        </authorList>
    </citation>
    <scope>NUCLEOTIDE SEQUENCE [LARGE SCALE GENOMIC DNA]</scope>
    <source>
        <strain evidence="2 3">AJ004</strain>
    </source>
</reference>
<feature type="transmembrane region" description="Helical" evidence="1">
    <location>
        <begin position="45"/>
        <end position="62"/>
    </location>
</feature>
<keyword evidence="1" id="KW-0472">Membrane</keyword>
<dbReference type="KEGG" id="fki:FK004_15715"/>
<dbReference type="EMBL" id="CP020919">
    <property type="protein sequence ID" value="AWG26568.1"/>
    <property type="molecule type" value="Genomic_DNA"/>
</dbReference>
<evidence type="ECO:0000313" key="3">
    <source>
        <dbReference type="Proteomes" id="UP000244677"/>
    </source>
</evidence>
<gene>
    <name evidence="2" type="ORF">FK004_15715</name>
</gene>
<protein>
    <recommendedName>
        <fullName evidence="4">DUF2752 domain-containing protein</fullName>
    </recommendedName>
</protein>
<keyword evidence="1" id="KW-0812">Transmembrane</keyword>
<dbReference type="RefSeq" id="WP_108738082.1">
    <property type="nucleotide sequence ID" value="NZ_CP020919.1"/>
</dbReference>
<sequence length="94" mass="10716">MALEYYMIPCMNKKLFGVDCMGCGIQRSFLLIIRGDFSAAFHMYPPIYTLLLFFGVLGLSFIDKSRSYHNLIIGSAVLNGIAMVMAYTYKMFFI</sequence>
<accession>A0A2S1LSA3</accession>
<dbReference type="Pfam" id="PF10825">
    <property type="entry name" value="DUF2752"/>
    <property type="match status" value="1"/>
</dbReference>
<dbReference type="InterPro" id="IPR021215">
    <property type="entry name" value="DUF2752"/>
</dbReference>
<feature type="transmembrane region" description="Helical" evidence="1">
    <location>
        <begin position="68"/>
        <end position="89"/>
    </location>
</feature>
<dbReference type="OrthoDB" id="9815897at2"/>
<name>A0A2S1LSA3_9FLAO</name>
<keyword evidence="1" id="KW-1133">Transmembrane helix</keyword>
<keyword evidence="3" id="KW-1185">Reference proteome</keyword>
<dbReference type="Proteomes" id="UP000244677">
    <property type="component" value="Chromosome"/>
</dbReference>
<dbReference type="AlphaFoldDB" id="A0A2S1LSA3"/>
<organism evidence="2 3">
    <name type="scientific">Flavobacterium kingsejongi</name>
    <dbReference type="NCBI Taxonomy" id="1678728"/>
    <lineage>
        <taxon>Bacteria</taxon>
        <taxon>Pseudomonadati</taxon>
        <taxon>Bacteroidota</taxon>
        <taxon>Flavobacteriia</taxon>
        <taxon>Flavobacteriales</taxon>
        <taxon>Flavobacteriaceae</taxon>
        <taxon>Flavobacterium</taxon>
    </lineage>
</organism>
<evidence type="ECO:0000313" key="2">
    <source>
        <dbReference type="EMBL" id="AWG26568.1"/>
    </source>
</evidence>
<proteinExistence type="predicted"/>